<evidence type="ECO:0000256" key="2">
    <source>
        <dbReference type="SAM" id="Phobius"/>
    </source>
</evidence>
<keyword evidence="1" id="KW-0488">Methylation</keyword>
<dbReference type="SUPFAM" id="SSF54523">
    <property type="entry name" value="Pili subunits"/>
    <property type="match status" value="1"/>
</dbReference>
<evidence type="ECO:0000313" key="4">
    <source>
        <dbReference type="Proteomes" id="UP000034664"/>
    </source>
</evidence>
<dbReference type="Pfam" id="PF07963">
    <property type="entry name" value="N_methyl"/>
    <property type="match status" value="1"/>
</dbReference>
<name>A0A0G0T8W0_9BACT</name>
<dbReference type="EMBL" id="LBZM01000033">
    <property type="protein sequence ID" value="KKR71206.1"/>
    <property type="molecule type" value="Genomic_DNA"/>
</dbReference>
<dbReference type="Gene3D" id="3.30.700.10">
    <property type="entry name" value="Glycoprotein, Type 4 Pilin"/>
    <property type="match status" value="1"/>
</dbReference>
<sequence>MRRSGFSLTELLIAVAVMAVIAVIGATTYVHQLPRGRDQKRMADLVRIQSALEKFRADTGQYKTAGQIPSLVPNYLDEWPVDPVPGNNYLYTVSCNSTYRNLCNRQINCQDNTCCAYELSVRLENGTLYEVCNPQ</sequence>
<evidence type="ECO:0000313" key="3">
    <source>
        <dbReference type="EMBL" id="KKR71206.1"/>
    </source>
</evidence>
<dbReference type="GO" id="GO:0015628">
    <property type="term" value="P:protein secretion by the type II secretion system"/>
    <property type="evidence" value="ECO:0007669"/>
    <property type="project" value="InterPro"/>
</dbReference>
<proteinExistence type="predicted"/>
<dbReference type="Proteomes" id="UP000034664">
    <property type="component" value="Unassembled WGS sequence"/>
</dbReference>
<gene>
    <name evidence="3" type="ORF">UU14_C0033G0014</name>
</gene>
<dbReference type="GO" id="GO:0015627">
    <property type="term" value="C:type II protein secretion system complex"/>
    <property type="evidence" value="ECO:0007669"/>
    <property type="project" value="InterPro"/>
</dbReference>
<dbReference type="NCBIfam" id="TIGR02532">
    <property type="entry name" value="IV_pilin_GFxxxE"/>
    <property type="match status" value="1"/>
</dbReference>
<organism evidence="3 4">
    <name type="scientific">Candidatus Roizmanbacteria bacterium GW2011_GWB1_40_7</name>
    <dbReference type="NCBI Taxonomy" id="1618482"/>
    <lineage>
        <taxon>Bacteria</taxon>
        <taxon>Candidatus Roizmaniibacteriota</taxon>
    </lineage>
</organism>
<dbReference type="InterPro" id="IPR000983">
    <property type="entry name" value="Bac_GSPG_pilin"/>
</dbReference>
<dbReference type="InterPro" id="IPR012902">
    <property type="entry name" value="N_methyl_site"/>
</dbReference>
<keyword evidence="2" id="KW-1133">Transmembrane helix</keyword>
<accession>A0A0G0T8W0</accession>
<keyword evidence="2" id="KW-0472">Membrane</keyword>
<evidence type="ECO:0000256" key="1">
    <source>
        <dbReference type="ARBA" id="ARBA00022481"/>
    </source>
</evidence>
<dbReference type="PRINTS" id="PR00813">
    <property type="entry name" value="BCTERIALGSPG"/>
</dbReference>
<dbReference type="InterPro" id="IPR045584">
    <property type="entry name" value="Pilin-like"/>
</dbReference>
<keyword evidence="2" id="KW-0812">Transmembrane</keyword>
<feature type="transmembrane region" description="Helical" evidence="2">
    <location>
        <begin position="12"/>
        <end position="31"/>
    </location>
</feature>
<protein>
    <submittedName>
        <fullName evidence="3">Type II secretion system protein G</fullName>
    </submittedName>
</protein>
<dbReference type="AlphaFoldDB" id="A0A0G0T8W0"/>
<comment type="caution">
    <text evidence="3">The sequence shown here is derived from an EMBL/GenBank/DDBJ whole genome shotgun (WGS) entry which is preliminary data.</text>
</comment>
<reference evidence="3 4" key="1">
    <citation type="journal article" date="2015" name="Nature">
        <title>rRNA introns, odd ribosomes, and small enigmatic genomes across a large radiation of phyla.</title>
        <authorList>
            <person name="Brown C.T."/>
            <person name="Hug L.A."/>
            <person name="Thomas B.C."/>
            <person name="Sharon I."/>
            <person name="Castelle C.J."/>
            <person name="Singh A."/>
            <person name="Wilkins M.J."/>
            <person name="Williams K.H."/>
            <person name="Banfield J.F."/>
        </authorList>
    </citation>
    <scope>NUCLEOTIDE SEQUENCE [LARGE SCALE GENOMIC DNA]</scope>
</reference>